<dbReference type="RefSeq" id="XP_068368743.1">
    <property type="nucleotide sequence ID" value="XM_068514308.1"/>
</dbReference>
<dbReference type="OrthoDB" id="19132at2759"/>
<keyword evidence="3" id="KW-1185">Reference proteome</keyword>
<dbReference type="Proteomes" id="UP000179807">
    <property type="component" value="Unassembled WGS sequence"/>
</dbReference>
<evidence type="ECO:0000313" key="2">
    <source>
        <dbReference type="EMBL" id="OHT15607.1"/>
    </source>
</evidence>
<evidence type="ECO:0000313" key="3">
    <source>
        <dbReference type="Proteomes" id="UP000179807"/>
    </source>
</evidence>
<gene>
    <name evidence="2" type="ORF">TRFO_42435</name>
</gene>
<dbReference type="SUPFAM" id="SSF49785">
    <property type="entry name" value="Galactose-binding domain-like"/>
    <property type="match status" value="1"/>
</dbReference>
<evidence type="ECO:0008006" key="4">
    <source>
        <dbReference type="Google" id="ProtNLM"/>
    </source>
</evidence>
<protein>
    <recommendedName>
        <fullName evidence="4">F5/8 type C domain-containing protein</fullName>
    </recommendedName>
</protein>
<evidence type="ECO:0000256" key="1">
    <source>
        <dbReference type="SAM" id="Coils"/>
    </source>
</evidence>
<dbReference type="AlphaFoldDB" id="A0A1J4KWJ6"/>
<sequence length="509" mass="59505">MMSFALPTENQSFIFLLHDKEFTANIFKFGCYSRLFQNNIDLIIPGKYVVKSKVKEESFRNFLDACQGKFLIISENNIIDISKLCSEFQTIEIENETKHYMKDHRHNKIITQLKEKYSENLDISQEIQEISKNLSVIIEDQIDELDELDDDIIYQILSQKDRDFKRESDLFQFVKERTEKTGKCSKIFNKIDITKLTIKELIEFSECEYLPEFYESKKVFPLLTVMARQIEEQNKNIEKLNDKVKKMSSKIDTQIKETKKSIEYVLSQQSQDKNLLEGYEASISKFISQTEEFQKEFSKINNKITGLDDKLYPLQLNVQQNLEKTLQTRAQLHPFDGIFKYLTGIANGNPSKTGKVKINTGLNRINCDYDPSDLLEYEDPGLNLCYYHDLKKTQPNKDNFIEFDFGNNSSVSILGYTIRTNIFGETFAHPKHFSIKGSNDHNNWTLIDEVKNASELNGSGLTYTYFPDHVSKPFRYIRFTQYDSHFPYEDRFGVLAISAFELFGAYHQE</sequence>
<dbReference type="Gene3D" id="2.60.120.260">
    <property type="entry name" value="Galactose-binding domain-like"/>
    <property type="match status" value="1"/>
</dbReference>
<feature type="coiled-coil region" evidence="1">
    <location>
        <begin position="223"/>
        <end position="257"/>
    </location>
</feature>
<comment type="caution">
    <text evidence="2">The sequence shown here is derived from an EMBL/GenBank/DDBJ whole genome shotgun (WGS) entry which is preliminary data.</text>
</comment>
<organism evidence="2 3">
    <name type="scientific">Tritrichomonas foetus</name>
    <dbReference type="NCBI Taxonomy" id="1144522"/>
    <lineage>
        <taxon>Eukaryota</taxon>
        <taxon>Metamonada</taxon>
        <taxon>Parabasalia</taxon>
        <taxon>Tritrichomonadida</taxon>
        <taxon>Tritrichomonadidae</taxon>
        <taxon>Tritrichomonas</taxon>
    </lineage>
</organism>
<dbReference type="InterPro" id="IPR008979">
    <property type="entry name" value="Galactose-bd-like_sf"/>
</dbReference>
<dbReference type="GeneID" id="94849012"/>
<keyword evidence="1" id="KW-0175">Coiled coil</keyword>
<proteinExistence type="predicted"/>
<accession>A0A1J4KWJ6</accession>
<reference evidence="2" key="1">
    <citation type="submission" date="2016-10" db="EMBL/GenBank/DDBJ databases">
        <authorList>
            <person name="Benchimol M."/>
            <person name="Almeida L.G."/>
            <person name="Vasconcelos A.T."/>
            <person name="Perreira-Neves A."/>
            <person name="Rosa I.A."/>
            <person name="Tasca T."/>
            <person name="Bogo M.R."/>
            <person name="de Souza W."/>
        </authorList>
    </citation>
    <scope>NUCLEOTIDE SEQUENCE [LARGE SCALE GENOMIC DNA]</scope>
    <source>
        <strain evidence="2">K</strain>
    </source>
</reference>
<dbReference type="VEuPathDB" id="TrichDB:TRFO_42435"/>
<dbReference type="EMBL" id="MLAK01000209">
    <property type="protein sequence ID" value="OHT15607.1"/>
    <property type="molecule type" value="Genomic_DNA"/>
</dbReference>
<name>A0A1J4KWJ6_9EUKA</name>